<dbReference type="PANTHER" id="PTHR30388">
    <property type="entry name" value="ALDEHYDE OXIDOREDUCTASE MOLYBDENUM COFACTOR ASSEMBLY PROTEIN"/>
    <property type="match status" value="1"/>
</dbReference>
<organism evidence="3 4">
    <name type="scientific">Tropicibacter oceani</name>
    <dbReference type="NCBI Taxonomy" id="3058420"/>
    <lineage>
        <taxon>Bacteria</taxon>
        <taxon>Pseudomonadati</taxon>
        <taxon>Pseudomonadota</taxon>
        <taxon>Alphaproteobacteria</taxon>
        <taxon>Rhodobacterales</taxon>
        <taxon>Roseobacteraceae</taxon>
        <taxon>Tropicibacter</taxon>
    </lineage>
</organism>
<evidence type="ECO:0000259" key="1">
    <source>
        <dbReference type="Pfam" id="PF02625"/>
    </source>
</evidence>
<evidence type="ECO:0000313" key="4">
    <source>
        <dbReference type="Proteomes" id="UP001241605"/>
    </source>
</evidence>
<sequence>MSFDLGALRAAVTAHGRVARVVVADVAGSTPREVGAAMLVWAENGRPGQSGTIGGGTLEFEAARHAFDRSGATRHALGPDMGQCCGGAVTLWTEVFDAAALQAFDGQEVIARGPGEMPLSVQRLLARARGSGLRPEPQLLAGWMVEPVTRAQRDIWIWGAGHVGRALVATLAPLPDIAITWVDTGRDRFPDVVPDGVTALPAPQPAPLMAHAPKQAEHLILTYSHALDLELCHAALSHGFGFCGLIGSKTKWARFRSRLANLGHSSDEIDRICCPIGQKALGKHPSAIAIGVAAQLLNQQKRNGDTCQTSFLASGA</sequence>
<name>A0ABY8QM24_9RHOB</name>
<dbReference type="InterPro" id="IPR052698">
    <property type="entry name" value="MoCofactor_Util/Proc"/>
</dbReference>
<dbReference type="RefSeq" id="WP_282301700.1">
    <property type="nucleotide sequence ID" value="NZ_CP124616.1"/>
</dbReference>
<keyword evidence="4" id="KW-1185">Reference proteome</keyword>
<dbReference type="InterPro" id="IPR014308">
    <property type="entry name" value="Xanthine_DH_XdhC"/>
</dbReference>
<dbReference type="Pfam" id="PF02625">
    <property type="entry name" value="XdhC_CoxI"/>
    <property type="match status" value="1"/>
</dbReference>
<dbReference type="NCBIfam" id="TIGR02964">
    <property type="entry name" value="xanthine_xdhC"/>
    <property type="match status" value="1"/>
</dbReference>
<evidence type="ECO:0000313" key="3">
    <source>
        <dbReference type="EMBL" id="WGW05063.1"/>
    </source>
</evidence>
<gene>
    <name evidence="3" type="primary">xdhC</name>
    <name evidence="3" type="ORF">QF118_05810</name>
</gene>
<evidence type="ECO:0000259" key="2">
    <source>
        <dbReference type="Pfam" id="PF13478"/>
    </source>
</evidence>
<reference evidence="3 4" key="1">
    <citation type="submission" date="2023-05" db="EMBL/GenBank/DDBJ databases">
        <title>YMD87, complete Genome.</title>
        <authorList>
            <person name="Zhang J."/>
            <person name="Xu X."/>
        </authorList>
    </citation>
    <scope>NUCLEOTIDE SEQUENCE [LARGE SCALE GENOMIC DNA]</scope>
    <source>
        <strain evidence="3 4">YMD87</strain>
    </source>
</reference>
<dbReference type="InterPro" id="IPR027051">
    <property type="entry name" value="XdhC_Rossmann_dom"/>
</dbReference>
<feature type="domain" description="XdhC- CoxI" evidence="1">
    <location>
        <begin position="13"/>
        <end position="68"/>
    </location>
</feature>
<accession>A0ABY8QM24</accession>
<dbReference type="InterPro" id="IPR003777">
    <property type="entry name" value="XdhC_CoxI"/>
</dbReference>
<dbReference type="Gene3D" id="3.40.50.720">
    <property type="entry name" value="NAD(P)-binding Rossmann-like Domain"/>
    <property type="match status" value="1"/>
</dbReference>
<protein>
    <submittedName>
        <fullName evidence="3">Xanthine dehydrogenase accessory protein XdhC</fullName>
    </submittedName>
</protein>
<dbReference type="Pfam" id="PF13478">
    <property type="entry name" value="XdhC_C"/>
    <property type="match status" value="1"/>
</dbReference>
<proteinExistence type="predicted"/>
<feature type="domain" description="XdhC Rossmann" evidence="2">
    <location>
        <begin position="155"/>
        <end position="296"/>
    </location>
</feature>
<dbReference type="PANTHER" id="PTHR30388:SF6">
    <property type="entry name" value="XANTHINE DEHYDROGENASE SUBUNIT A-RELATED"/>
    <property type="match status" value="1"/>
</dbReference>
<dbReference type="Proteomes" id="UP001241605">
    <property type="component" value="Chromosome"/>
</dbReference>
<dbReference type="EMBL" id="CP124616">
    <property type="protein sequence ID" value="WGW05063.1"/>
    <property type="molecule type" value="Genomic_DNA"/>
</dbReference>